<feature type="domain" description="Peptidoglycan binding-like" evidence="2">
    <location>
        <begin position="132"/>
        <end position="187"/>
    </location>
</feature>
<proteinExistence type="predicted"/>
<dbReference type="SUPFAM" id="SSF47090">
    <property type="entry name" value="PGBD-like"/>
    <property type="match status" value="2"/>
</dbReference>
<accession>A0A7W7RG33</accession>
<dbReference type="RefSeq" id="WP_184576595.1">
    <property type="nucleotide sequence ID" value="NZ_JACHJT010000001.1"/>
</dbReference>
<dbReference type="InterPro" id="IPR006311">
    <property type="entry name" value="TAT_signal"/>
</dbReference>
<feature type="signal peptide" evidence="1">
    <location>
        <begin position="1"/>
        <end position="30"/>
    </location>
</feature>
<evidence type="ECO:0000259" key="2">
    <source>
        <dbReference type="Pfam" id="PF01471"/>
    </source>
</evidence>
<dbReference type="Gene3D" id="1.10.101.10">
    <property type="entry name" value="PGBD-like superfamily/PGBD"/>
    <property type="match status" value="2"/>
</dbReference>
<name>A0A7W7RG33_9ACTN</name>
<reference evidence="3 4" key="1">
    <citation type="submission" date="2020-08" db="EMBL/GenBank/DDBJ databases">
        <title>Sequencing the genomes of 1000 actinobacteria strains.</title>
        <authorList>
            <person name="Klenk H.-P."/>
        </authorList>
    </citation>
    <scope>NUCLEOTIDE SEQUENCE [LARGE SCALE GENOMIC DNA]</scope>
    <source>
        <strain evidence="3 4">DSM 102030</strain>
    </source>
</reference>
<evidence type="ECO:0000313" key="3">
    <source>
        <dbReference type="EMBL" id="MBB4931013.1"/>
    </source>
</evidence>
<dbReference type="Pfam" id="PF01471">
    <property type="entry name" value="PG_binding_1"/>
    <property type="match status" value="1"/>
</dbReference>
<keyword evidence="4" id="KW-1185">Reference proteome</keyword>
<evidence type="ECO:0000256" key="1">
    <source>
        <dbReference type="SAM" id="SignalP"/>
    </source>
</evidence>
<dbReference type="AlphaFoldDB" id="A0A7W7RG33"/>
<dbReference type="GO" id="GO:0016787">
    <property type="term" value="F:hydrolase activity"/>
    <property type="evidence" value="ECO:0007669"/>
    <property type="project" value="UniProtKB-KW"/>
</dbReference>
<sequence length="192" mass="20838">MSTIRRMTTTLAAGALVLTGGSAGAPAALADGPDTPHEVIVEIEAMEWPEYEVGDSDIDIAVAGYLLRYLGHLPDDYELPNSDFTEELEDAVLEFQTDGDIDVPDTGRLDQETWDNLRKEIFGTPMGQGRIGDPVCAVQHSLIHDYDKDITHDCRFGPETEGAVKEVQRDFGIDDDGLVGVITFRAMIAGGV</sequence>
<keyword evidence="3" id="KW-0378">Hydrolase</keyword>
<protein>
    <submittedName>
        <fullName evidence="3">Peptidoglycan hydrolase-like protein with peptidoglycan-binding domain</fullName>
    </submittedName>
</protein>
<dbReference type="InterPro" id="IPR002477">
    <property type="entry name" value="Peptidoglycan-bd-like"/>
</dbReference>
<gene>
    <name evidence="3" type="ORF">F4561_001833</name>
</gene>
<dbReference type="PROSITE" id="PS51318">
    <property type="entry name" value="TAT"/>
    <property type="match status" value="1"/>
</dbReference>
<keyword evidence="1" id="KW-0732">Signal</keyword>
<feature type="chain" id="PRO_5030525241" evidence="1">
    <location>
        <begin position="31"/>
        <end position="192"/>
    </location>
</feature>
<dbReference type="EMBL" id="JACHJT010000001">
    <property type="protein sequence ID" value="MBB4931013.1"/>
    <property type="molecule type" value="Genomic_DNA"/>
</dbReference>
<dbReference type="Proteomes" id="UP000523007">
    <property type="component" value="Unassembled WGS sequence"/>
</dbReference>
<comment type="caution">
    <text evidence="3">The sequence shown here is derived from an EMBL/GenBank/DDBJ whole genome shotgun (WGS) entry which is preliminary data.</text>
</comment>
<dbReference type="InterPro" id="IPR036365">
    <property type="entry name" value="PGBD-like_sf"/>
</dbReference>
<dbReference type="InterPro" id="IPR036366">
    <property type="entry name" value="PGBDSf"/>
</dbReference>
<evidence type="ECO:0000313" key="4">
    <source>
        <dbReference type="Proteomes" id="UP000523007"/>
    </source>
</evidence>
<organism evidence="3 4">
    <name type="scientific">Lipingzhangella halophila</name>
    <dbReference type="NCBI Taxonomy" id="1783352"/>
    <lineage>
        <taxon>Bacteria</taxon>
        <taxon>Bacillati</taxon>
        <taxon>Actinomycetota</taxon>
        <taxon>Actinomycetes</taxon>
        <taxon>Streptosporangiales</taxon>
        <taxon>Nocardiopsidaceae</taxon>
        <taxon>Lipingzhangella</taxon>
    </lineage>
</organism>